<evidence type="ECO:0000313" key="3">
    <source>
        <dbReference type="Proteomes" id="UP000030765"/>
    </source>
</evidence>
<proteinExistence type="predicted"/>
<dbReference type="EnsemblMetazoa" id="ASIC021205-RA">
    <property type="protein sequence ID" value="ASIC021205-PA"/>
    <property type="gene ID" value="ASIC021205"/>
</dbReference>
<name>A0A084WRS8_ANOSI</name>
<protein>
    <submittedName>
        <fullName evidence="1 2">Uncharacterized protein</fullName>
    </submittedName>
</protein>
<dbReference type="AlphaFoldDB" id="A0A084WRS8"/>
<evidence type="ECO:0000313" key="2">
    <source>
        <dbReference type="EnsemblMetazoa" id="ASIC021205-PA"/>
    </source>
</evidence>
<sequence>MLHSRSRAFSKKADEENSSNLPVVATVVLMSKKRLIREHNTRMDLVHLE</sequence>
<keyword evidence="3" id="KW-1185">Reference proteome</keyword>
<dbReference type="VEuPathDB" id="VectorBase:ASIC021205"/>
<dbReference type="EMBL" id="KE525407">
    <property type="protein sequence ID" value="KFB52922.1"/>
    <property type="molecule type" value="Genomic_DNA"/>
</dbReference>
<organism evidence="1">
    <name type="scientific">Anopheles sinensis</name>
    <name type="common">Mosquito</name>
    <dbReference type="NCBI Taxonomy" id="74873"/>
    <lineage>
        <taxon>Eukaryota</taxon>
        <taxon>Metazoa</taxon>
        <taxon>Ecdysozoa</taxon>
        <taxon>Arthropoda</taxon>
        <taxon>Hexapoda</taxon>
        <taxon>Insecta</taxon>
        <taxon>Pterygota</taxon>
        <taxon>Neoptera</taxon>
        <taxon>Endopterygota</taxon>
        <taxon>Diptera</taxon>
        <taxon>Nematocera</taxon>
        <taxon>Culicoidea</taxon>
        <taxon>Culicidae</taxon>
        <taxon>Anophelinae</taxon>
        <taxon>Anopheles</taxon>
    </lineage>
</organism>
<accession>A0A084WRS8</accession>
<gene>
    <name evidence="1" type="ORF">ZHAS_00021205</name>
</gene>
<dbReference type="Proteomes" id="UP000030765">
    <property type="component" value="Unassembled WGS sequence"/>
</dbReference>
<dbReference type="EMBL" id="ATLV01026189">
    <property type="status" value="NOT_ANNOTATED_CDS"/>
    <property type="molecule type" value="Genomic_DNA"/>
</dbReference>
<evidence type="ECO:0000313" key="1">
    <source>
        <dbReference type="EMBL" id="KFB52922.1"/>
    </source>
</evidence>
<reference evidence="1 3" key="1">
    <citation type="journal article" date="2014" name="BMC Genomics">
        <title>Genome sequence of Anopheles sinensis provides insight into genetics basis of mosquito competence for malaria parasites.</title>
        <authorList>
            <person name="Zhou D."/>
            <person name="Zhang D."/>
            <person name="Ding G."/>
            <person name="Shi L."/>
            <person name="Hou Q."/>
            <person name="Ye Y."/>
            <person name="Xu Y."/>
            <person name="Zhou H."/>
            <person name="Xiong C."/>
            <person name="Li S."/>
            <person name="Yu J."/>
            <person name="Hong S."/>
            <person name="Yu X."/>
            <person name="Zou P."/>
            <person name="Chen C."/>
            <person name="Chang X."/>
            <person name="Wang W."/>
            <person name="Lv Y."/>
            <person name="Sun Y."/>
            <person name="Ma L."/>
            <person name="Shen B."/>
            <person name="Zhu C."/>
        </authorList>
    </citation>
    <scope>NUCLEOTIDE SEQUENCE [LARGE SCALE GENOMIC DNA]</scope>
</reference>
<reference evidence="2" key="2">
    <citation type="submission" date="2020-05" db="UniProtKB">
        <authorList>
            <consortium name="EnsemblMetazoa"/>
        </authorList>
    </citation>
    <scope>IDENTIFICATION</scope>
</reference>